<accession>A0AA35RHQ9</accession>
<protein>
    <submittedName>
        <fullName evidence="1">Uncharacterized protein</fullName>
    </submittedName>
</protein>
<gene>
    <name evidence="1" type="ORF">GBAR_LOCUS7517</name>
</gene>
<name>A0AA35RHQ9_GEOBA</name>
<dbReference type="AlphaFoldDB" id="A0AA35RHQ9"/>
<proteinExistence type="predicted"/>
<comment type="caution">
    <text evidence="1">The sequence shown here is derived from an EMBL/GenBank/DDBJ whole genome shotgun (WGS) entry which is preliminary data.</text>
</comment>
<feature type="non-terminal residue" evidence="1">
    <location>
        <position position="1"/>
    </location>
</feature>
<dbReference type="Proteomes" id="UP001174909">
    <property type="component" value="Unassembled WGS sequence"/>
</dbReference>
<keyword evidence="2" id="KW-1185">Reference proteome</keyword>
<sequence length="135" mass="15463">AYVRRSLRIIACIKRKATVAALHFCGRTERGQKLKNSKVAPFPTLVRGLLFDFFHPTGTRKSIRTSMDSLSLHFSNATVLEVIMAVASYRHTIIKPPRGCYGNSTGYLMHNMPSCSVKFVRKLYSQHYIYIRCYE</sequence>
<organism evidence="1 2">
    <name type="scientific">Geodia barretti</name>
    <name type="common">Barrett's horny sponge</name>
    <dbReference type="NCBI Taxonomy" id="519541"/>
    <lineage>
        <taxon>Eukaryota</taxon>
        <taxon>Metazoa</taxon>
        <taxon>Porifera</taxon>
        <taxon>Demospongiae</taxon>
        <taxon>Heteroscleromorpha</taxon>
        <taxon>Tetractinellida</taxon>
        <taxon>Astrophorina</taxon>
        <taxon>Geodiidae</taxon>
        <taxon>Geodia</taxon>
    </lineage>
</organism>
<evidence type="ECO:0000313" key="1">
    <source>
        <dbReference type="EMBL" id="CAI8011714.1"/>
    </source>
</evidence>
<reference evidence="1" key="1">
    <citation type="submission" date="2023-03" db="EMBL/GenBank/DDBJ databases">
        <authorList>
            <person name="Steffen K."/>
            <person name="Cardenas P."/>
        </authorList>
    </citation>
    <scope>NUCLEOTIDE SEQUENCE</scope>
</reference>
<dbReference type="EMBL" id="CASHTH010001117">
    <property type="protein sequence ID" value="CAI8011714.1"/>
    <property type="molecule type" value="Genomic_DNA"/>
</dbReference>
<evidence type="ECO:0000313" key="2">
    <source>
        <dbReference type="Proteomes" id="UP001174909"/>
    </source>
</evidence>